<dbReference type="EMBL" id="AP028915">
    <property type="protein sequence ID" value="BES96375.1"/>
    <property type="molecule type" value="Genomic_DNA"/>
</dbReference>
<evidence type="ECO:0000313" key="3">
    <source>
        <dbReference type="Proteomes" id="UP001307889"/>
    </source>
</evidence>
<feature type="transmembrane region" description="Helical" evidence="1">
    <location>
        <begin position="76"/>
        <end position="99"/>
    </location>
</feature>
<keyword evidence="3" id="KW-1185">Reference proteome</keyword>
<feature type="transmembrane region" description="Helical" evidence="1">
    <location>
        <begin position="136"/>
        <end position="155"/>
    </location>
</feature>
<keyword evidence="1" id="KW-0812">Transmembrane</keyword>
<sequence>MSADPKLPYDSNLMSSLRKIMLPYQLLGMFPFRFHNCGMKTSVFLAIYSIVALPAIIIIAFYWVGYIGQKDAILPAWIDIPSMLFPLFYLETHPFMFLINRNSVVKMMDRLNEVARRFLKDDTSTRYARFRYLEMTLTPMIFVVMATTQCVLIPLAPAKHVVSCAVLMQSGLVFTLLGGLLAMMASALHTLRIQIKRMGGISDFETAIRDYEKIADAAAYFEKICNVNCSTIIMKCFVETNMSIFYALEHDFTVLQLHLLVWASAQLWIIWRLICGSESVRDQVS</sequence>
<evidence type="ECO:0000256" key="1">
    <source>
        <dbReference type="SAM" id="Phobius"/>
    </source>
</evidence>
<feature type="transmembrane region" description="Helical" evidence="1">
    <location>
        <begin position="20"/>
        <end position="36"/>
    </location>
</feature>
<feature type="transmembrane region" description="Helical" evidence="1">
    <location>
        <begin position="167"/>
        <end position="188"/>
    </location>
</feature>
<organism evidence="2 3">
    <name type="scientific">Nesidiocoris tenuis</name>
    <dbReference type="NCBI Taxonomy" id="355587"/>
    <lineage>
        <taxon>Eukaryota</taxon>
        <taxon>Metazoa</taxon>
        <taxon>Ecdysozoa</taxon>
        <taxon>Arthropoda</taxon>
        <taxon>Hexapoda</taxon>
        <taxon>Insecta</taxon>
        <taxon>Pterygota</taxon>
        <taxon>Neoptera</taxon>
        <taxon>Paraneoptera</taxon>
        <taxon>Hemiptera</taxon>
        <taxon>Heteroptera</taxon>
        <taxon>Panheteroptera</taxon>
        <taxon>Cimicomorpha</taxon>
        <taxon>Miridae</taxon>
        <taxon>Dicyphina</taxon>
        <taxon>Nesidiocoris</taxon>
    </lineage>
</organism>
<dbReference type="Proteomes" id="UP001307889">
    <property type="component" value="Chromosome 7"/>
</dbReference>
<keyword evidence="1" id="KW-0472">Membrane</keyword>
<protein>
    <recommendedName>
        <fullName evidence="4">Gustatory receptor</fullName>
    </recommendedName>
</protein>
<proteinExistence type="predicted"/>
<name>A0ABN7AZK4_9HEMI</name>
<gene>
    <name evidence="2" type="ORF">NTJ_09187</name>
</gene>
<keyword evidence="1" id="KW-1133">Transmembrane helix</keyword>
<reference evidence="2 3" key="1">
    <citation type="submission" date="2023-09" db="EMBL/GenBank/DDBJ databases">
        <title>Nesidiocoris tenuis whole genome shotgun sequence.</title>
        <authorList>
            <person name="Shibata T."/>
            <person name="Shimoda M."/>
            <person name="Kobayashi T."/>
            <person name="Uehara T."/>
        </authorList>
    </citation>
    <scope>NUCLEOTIDE SEQUENCE [LARGE SCALE GENOMIC DNA]</scope>
    <source>
        <strain evidence="2 3">Japan</strain>
    </source>
</reference>
<feature type="transmembrane region" description="Helical" evidence="1">
    <location>
        <begin position="43"/>
        <end position="64"/>
    </location>
</feature>
<evidence type="ECO:0008006" key="4">
    <source>
        <dbReference type="Google" id="ProtNLM"/>
    </source>
</evidence>
<accession>A0ABN7AZK4</accession>
<evidence type="ECO:0000313" key="2">
    <source>
        <dbReference type="EMBL" id="BES96375.1"/>
    </source>
</evidence>